<evidence type="ECO:0000313" key="2">
    <source>
        <dbReference type="Proteomes" id="UP000299102"/>
    </source>
</evidence>
<dbReference type="EMBL" id="BGZK01001062">
    <property type="protein sequence ID" value="GBP70076.1"/>
    <property type="molecule type" value="Genomic_DNA"/>
</dbReference>
<dbReference type="AlphaFoldDB" id="A0A4C1Y2E5"/>
<dbReference type="PANTHER" id="PTHR37159">
    <property type="entry name" value="GH11867P"/>
    <property type="match status" value="1"/>
</dbReference>
<dbReference type="PANTHER" id="PTHR37159:SF1">
    <property type="entry name" value="GH11867P"/>
    <property type="match status" value="1"/>
</dbReference>
<name>A0A4C1Y2E5_EUMVA</name>
<accession>A0A4C1Y2E5</accession>
<organism evidence="1 2">
    <name type="scientific">Eumeta variegata</name>
    <name type="common">Bagworm moth</name>
    <name type="synonym">Eumeta japonica</name>
    <dbReference type="NCBI Taxonomy" id="151549"/>
    <lineage>
        <taxon>Eukaryota</taxon>
        <taxon>Metazoa</taxon>
        <taxon>Ecdysozoa</taxon>
        <taxon>Arthropoda</taxon>
        <taxon>Hexapoda</taxon>
        <taxon>Insecta</taxon>
        <taxon>Pterygota</taxon>
        <taxon>Neoptera</taxon>
        <taxon>Endopterygota</taxon>
        <taxon>Lepidoptera</taxon>
        <taxon>Glossata</taxon>
        <taxon>Ditrysia</taxon>
        <taxon>Tineoidea</taxon>
        <taxon>Psychidae</taxon>
        <taxon>Oiketicinae</taxon>
        <taxon>Eumeta</taxon>
    </lineage>
</organism>
<evidence type="ECO:0000313" key="1">
    <source>
        <dbReference type="EMBL" id="GBP70076.1"/>
    </source>
</evidence>
<keyword evidence="2" id="KW-1185">Reference proteome</keyword>
<protein>
    <submittedName>
        <fullName evidence="1">Uncharacterized protein</fullName>
    </submittedName>
</protein>
<sequence>MFPNASYGRSWRSLHAVRSRHLSASAASSLLGRGPVSQRDLALTQFGFLGFALLKPDKIGALAFEPGDWRAYIHFWRTMGYMIGIEDRYNLCRKTEQETRQVCQYVLERVFTPALENVPEYFEHMARVMLDGMWSINPTVDCDAALYYCKYLADVPGYVTTEGERVRLYENIRASLKDKPETAGLEVTSLIQKPAIEGLPDKPCRQLHLKDYEVFNKSMQYNRLNNFIFKFGVATKGLRCGVGVLFGVVICENIPILLGERRERGDKKCFAANFRAAGDILAKRSVVLIPTLMYGSESWVWQKKNESEINVVEMLSLHSMCRASRKGKCRNGDVSDLREQCGLKKDVVPRVERGILRWFGIW</sequence>
<reference evidence="1 2" key="1">
    <citation type="journal article" date="2019" name="Commun. Biol.">
        <title>The bagworm genome reveals a unique fibroin gene that provides high tensile strength.</title>
        <authorList>
            <person name="Kono N."/>
            <person name="Nakamura H."/>
            <person name="Ohtoshi R."/>
            <person name="Tomita M."/>
            <person name="Numata K."/>
            <person name="Arakawa K."/>
        </authorList>
    </citation>
    <scope>NUCLEOTIDE SEQUENCE [LARGE SCALE GENOMIC DNA]</scope>
</reference>
<dbReference type="STRING" id="151549.A0A4C1Y2E5"/>
<proteinExistence type="predicted"/>
<dbReference type="Proteomes" id="UP000299102">
    <property type="component" value="Unassembled WGS sequence"/>
</dbReference>
<comment type="caution">
    <text evidence="1">The sequence shown here is derived from an EMBL/GenBank/DDBJ whole genome shotgun (WGS) entry which is preliminary data.</text>
</comment>
<dbReference type="OrthoDB" id="6361347at2759"/>
<gene>
    <name evidence="1" type="ORF">EVAR_98907_1</name>
</gene>